<proteinExistence type="inferred from homology"/>
<dbReference type="PROSITE" id="PS50828">
    <property type="entry name" value="SMR"/>
    <property type="match status" value="1"/>
</dbReference>
<gene>
    <name evidence="5" type="ORF">G7K_5116-t1</name>
</gene>
<dbReference type="SMART" id="SM00463">
    <property type="entry name" value="SMR"/>
    <property type="match status" value="1"/>
</dbReference>
<evidence type="ECO:0000259" key="4">
    <source>
        <dbReference type="PROSITE" id="PS50828"/>
    </source>
</evidence>
<feature type="compositionally biased region" description="Low complexity" evidence="3">
    <location>
        <begin position="314"/>
        <end position="327"/>
    </location>
</feature>
<dbReference type="InterPro" id="IPR058864">
    <property type="entry name" value="UBA_10"/>
</dbReference>
<dbReference type="AlphaFoldDB" id="A0A0E9NME0"/>
<dbReference type="EMBL" id="BACD03000039">
    <property type="protein sequence ID" value="GAO51004.1"/>
    <property type="molecule type" value="Genomic_DNA"/>
</dbReference>
<feature type="compositionally biased region" description="Basic residues" evidence="3">
    <location>
        <begin position="182"/>
        <end position="191"/>
    </location>
</feature>
<dbReference type="Gene3D" id="3.30.1370.110">
    <property type="match status" value="1"/>
</dbReference>
<name>A0A0E9NME0_SAICN</name>
<accession>A0A0E9NME0</accession>
<evidence type="ECO:0000313" key="6">
    <source>
        <dbReference type="Proteomes" id="UP000033140"/>
    </source>
</evidence>
<dbReference type="Pfam" id="PF03474">
    <property type="entry name" value="DMA"/>
    <property type="match status" value="1"/>
</dbReference>
<dbReference type="InterPro" id="IPR052772">
    <property type="entry name" value="Endo/PolyKinase_Domain-Protein"/>
</dbReference>
<reference evidence="5 6" key="1">
    <citation type="journal article" date="2011" name="J. Gen. Appl. Microbiol.">
        <title>Draft genome sequencing of the enigmatic yeast Saitoella complicata.</title>
        <authorList>
            <person name="Nishida H."/>
            <person name="Hamamoto M."/>
            <person name="Sugiyama J."/>
        </authorList>
    </citation>
    <scope>NUCLEOTIDE SEQUENCE [LARGE SCALE GENOMIC DNA]</scope>
    <source>
        <strain evidence="5 6">NRRL Y-17804</strain>
    </source>
</reference>
<dbReference type="GO" id="GO:0004519">
    <property type="term" value="F:endonuclease activity"/>
    <property type="evidence" value="ECO:0007669"/>
    <property type="project" value="TreeGrafter"/>
</dbReference>
<evidence type="ECO:0000256" key="3">
    <source>
        <dbReference type="SAM" id="MobiDB-lite"/>
    </source>
</evidence>
<dbReference type="InterPro" id="IPR013899">
    <property type="entry name" value="DUF1771"/>
</dbReference>
<reference evidence="5 6" key="2">
    <citation type="journal article" date="2014" name="J. Gen. Appl. Microbiol.">
        <title>The early diverging ascomycetous budding yeast Saitoella complicata has three histone deacetylases belonging to the Clr6, Hos2, and Rpd3 lineages.</title>
        <authorList>
            <person name="Nishida H."/>
            <person name="Matsumoto T."/>
            <person name="Kondo S."/>
            <person name="Hamamoto M."/>
            <person name="Yoshikawa H."/>
        </authorList>
    </citation>
    <scope>NUCLEOTIDE SEQUENCE [LARGE SCALE GENOMIC DNA]</scope>
    <source>
        <strain evidence="5 6">NRRL Y-17804</strain>
    </source>
</reference>
<evidence type="ECO:0000313" key="5">
    <source>
        <dbReference type="EMBL" id="GAO51004.1"/>
    </source>
</evidence>
<comment type="caution">
    <text evidence="5">The sequence shown here is derived from an EMBL/GenBank/DDBJ whole genome shotgun (WGS) entry which is preliminary data.</text>
</comment>
<reference evidence="5 6" key="3">
    <citation type="journal article" date="2015" name="Genome Announc.">
        <title>Draft Genome Sequence of the Archiascomycetous Yeast Saitoella complicata.</title>
        <authorList>
            <person name="Yamauchi K."/>
            <person name="Kondo S."/>
            <person name="Hamamoto M."/>
            <person name="Takahashi Y."/>
            <person name="Ogura Y."/>
            <person name="Hayashi T."/>
            <person name="Nishida H."/>
        </authorList>
    </citation>
    <scope>NUCLEOTIDE SEQUENCE [LARGE SCALE GENOMIC DNA]</scope>
    <source>
        <strain evidence="5 6">NRRL Y-17804</strain>
    </source>
</reference>
<comment type="similarity">
    <text evidence="1">Belongs to the DMRT family.</text>
</comment>
<dbReference type="InterPro" id="IPR036063">
    <property type="entry name" value="Smr_dom_sf"/>
</dbReference>
<feature type="region of interest" description="Disordered" evidence="3">
    <location>
        <begin position="176"/>
        <end position="205"/>
    </location>
</feature>
<dbReference type="PANTHER" id="PTHR46535">
    <property type="entry name" value="NEDD4-BINDING PROTEIN 2"/>
    <property type="match status" value="1"/>
</dbReference>
<dbReference type="PANTHER" id="PTHR46535:SF1">
    <property type="entry name" value="NEDD4-BINDING PROTEIN 2"/>
    <property type="match status" value="1"/>
</dbReference>
<dbReference type="Proteomes" id="UP000033140">
    <property type="component" value="Unassembled WGS sequence"/>
</dbReference>
<evidence type="ECO:0000256" key="1">
    <source>
        <dbReference type="ARBA" id="ARBA00006834"/>
    </source>
</evidence>
<sequence length="518" mass="56376">MSNRYRELKRAEKQHTSRRMAAEDMQQELQALFPLLDTALIAAIANESDDIESAKEILEVLNAEAVADGLDAPVNDLHWSETSEELAGSTATSSALSLGALEDLNLDDAGDLDHEALSFLVLSFPKQKLANLKIALRKCNGDVVRAVDELLNKELLDQEKEIEGLPQSGTVDDLFVGDGLPRRKGKKKKHVHDTSPTEDESVQNGSSWERFGIEVEWLTKHLHLPREKVTSAYHAASSSLPAALRTLLSLPRDEASEICAREDYIQNLVTLERSHGMVTTETCTNILVAAHGDMETATSIANILQRSATAPRGSSTTSSATVSGTSTPRKTPATTQTKSYAAASLIDEDDIRNPAQVRALAQEYAAKRDAAYRQAALAFKRGKSDHLLGGATSYYSDLGRSYDAKFRKWQQLAATSHVASNSTANRIDLHGVSVQEALVITKEAVTQWWSRTKVMEYKTHDVGAGALWIITGVGNHSEGGEARLGPAVRRWLERDGWVVKGGGKGSLVVTGVVKMGKK</sequence>
<evidence type="ECO:0000256" key="2">
    <source>
        <dbReference type="SAM" id="Coils"/>
    </source>
</evidence>
<dbReference type="InterPro" id="IPR005173">
    <property type="entry name" value="DMA"/>
</dbReference>
<keyword evidence="2" id="KW-0175">Coiled coil</keyword>
<feature type="compositionally biased region" description="Polar residues" evidence="3">
    <location>
        <begin position="328"/>
        <end position="338"/>
    </location>
</feature>
<dbReference type="STRING" id="698492.A0A0E9NME0"/>
<feature type="coiled-coil region" evidence="2">
    <location>
        <begin position="8"/>
        <end position="64"/>
    </location>
</feature>
<feature type="domain" description="Smr" evidence="4">
    <location>
        <begin position="427"/>
        <end position="512"/>
    </location>
</feature>
<organism evidence="5 6">
    <name type="scientific">Saitoella complicata (strain BCRC 22490 / CBS 7301 / JCM 7358 / NBRC 10748 / NRRL Y-17804)</name>
    <dbReference type="NCBI Taxonomy" id="698492"/>
    <lineage>
        <taxon>Eukaryota</taxon>
        <taxon>Fungi</taxon>
        <taxon>Dikarya</taxon>
        <taxon>Ascomycota</taxon>
        <taxon>Taphrinomycotina</taxon>
        <taxon>Taphrinomycotina incertae sedis</taxon>
        <taxon>Saitoella</taxon>
    </lineage>
</organism>
<keyword evidence="6" id="KW-1185">Reference proteome</keyword>
<dbReference type="SMART" id="SM01162">
    <property type="entry name" value="DUF1771"/>
    <property type="match status" value="1"/>
</dbReference>
<dbReference type="SUPFAM" id="SSF160443">
    <property type="entry name" value="SMR domain-like"/>
    <property type="match status" value="1"/>
</dbReference>
<dbReference type="Pfam" id="PF26286">
    <property type="entry name" value="UBA_10"/>
    <property type="match status" value="1"/>
</dbReference>
<dbReference type="InterPro" id="IPR002625">
    <property type="entry name" value="Smr_dom"/>
</dbReference>
<dbReference type="OMA" id="ELENEYC"/>
<dbReference type="GO" id="GO:0005634">
    <property type="term" value="C:nucleus"/>
    <property type="evidence" value="ECO:0007669"/>
    <property type="project" value="TreeGrafter"/>
</dbReference>
<dbReference type="Pfam" id="PF01713">
    <property type="entry name" value="Smr"/>
    <property type="match status" value="1"/>
</dbReference>
<protein>
    <recommendedName>
        <fullName evidence="4">Smr domain-containing protein</fullName>
    </recommendedName>
</protein>
<feature type="region of interest" description="Disordered" evidence="3">
    <location>
        <begin position="307"/>
        <end position="338"/>
    </location>
</feature>